<sequence>MNTGTVIFLNGTSSAGKTSISNELMQILNEDFIYLSVDNAIAGVNDMLMNMFGKQITRDEIRTIEHEEMIENPVISLFHHYIMAFSRIGKNVIVDHVLIDRSWLEECIKLLHNTQTFYIGVHCPLEELERRERERGDRPIGLAKAQFEMVHKHSKYDFEVNTSDNSITECANMIKDFIITNQPNALKELKVKMNL</sequence>
<dbReference type="SUPFAM" id="SSF52540">
    <property type="entry name" value="P-loop containing nucleoside triphosphate hydrolases"/>
    <property type="match status" value="1"/>
</dbReference>
<protein>
    <submittedName>
        <fullName evidence="1">O-phosphotransferase</fullName>
    </submittedName>
</protein>
<reference evidence="1 2" key="1">
    <citation type="submission" date="2021-03" db="EMBL/GenBank/DDBJ databases">
        <title>Antimicrobial resistance genes in bacteria isolated from Japanese honey, and their potential for conferring macrolide and lincosamide resistance in the American foulbrood pathogen Paenibacillus larvae.</title>
        <authorList>
            <person name="Okamoto M."/>
            <person name="Kumagai M."/>
            <person name="Kanamori H."/>
            <person name="Takamatsu D."/>
        </authorList>
    </citation>
    <scope>NUCLEOTIDE SEQUENCE [LARGE SCALE GENOMIC DNA]</scope>
    <source>
        <strain evidence="1 2">J42TS3</strain>
    </source>
</reference>
<dbReference type="InterPro" id="IPR027417">
    <property type="entry name" value="P-loop_NTPase"/>
</dbReference>
<comment type="caution">
    <text evidence="1">The sequence shown here is derived from an EMBL/GenBank/DDBJ whole genome shotgun (WGS) entry which is preliminary data.</text>
</comment>
<dbReference type="Proteomes" id="UP000679992">
    <property type="component" value="Unassembled WGS sequence"/>
</dbReference>
<gene>
    <name evidence="1" type="ORF">J42TS3_26580</name>
</gene>
<organism evidence="1 2">
    <name type="scientific">Paenibacillus vini</name>
    <dbReference type="NCBI Taxonomy" id="1476024"/>
    <lineage>
        <taxon>Bacteria</taxon>
        <taxon>Bacillati</taxon>
        <taxon>Bacillota</taxon>
        <taxon>Bacilli</taxon>
        <taxon>Bacillales</taxon>
        <taxon>Paenibacillaceae</taxon>
        <taxon>Paenibacillus</taxon>
    </lineage>
</organism>
<evidence type="ECO:0000313" key="1">
    <source>
        <dbReference type="EMBL" id="GIP53623.1"/>
    </source>
</evidence>
<dbReference type="Gene3D" id="3.40.50.300">
    <property type="entry name" value="P-loop containing nucleotide triphosphate hydrolases"/>
    <property type="match status" value="1"/>
</dbReference>
<dbReference type="Pfam" id="PF07931">
    <property type="entry name" value="CPT"/>
    <property type="match status" value="1"/>
</dbReference>
<keyword evidence="2" id="KW-1185">Reference proteome</keyword>
<evidence type="ECO:0000313" key="2">
    <source>
        <dbReference type="Proteomes" id="UP000679992"/>
    </source>
</evidence>
<proteinExistence type="predicted"/>
<dbReference type="PIRSF" id="PIRSF007531">
    <property type="entry name" value="CPT"/>
    <property type="match status" value="1"/>
</dbReference>
<accession>A0ABQ4MCA7</accession>
<dbReference type="InterPro" id="IPR012853">
    <property type="entry name" value="CPT"/>
</dbReference>
<dbReference type="EMBL" id="BOSL01000007">
    <property type="protein sequence ID" value="GIP53623.1"/>
    <property type="molecule type" value="Genomic_DNA"/>
</dbReference>
<name>A0ABQ4MCA7_9BACL</name>
<dbReference type="RefSeq" id="WP_213655126.1">
    <property type="nucleotide sequence ID" value="NZ_BOSL01000007.1"/>
</dbReference>